<dbReference type="InterPro" id="IPR017937">
    <property type="entry name" value="Thioredoxin_CS"/>
</dbReference>
<dbReference type="Proteomes" id="UP000281549">
    <property type="component" value="Unassembled WGS sequence"/>
</dbReference>
<dbReference type="PANTHER" id="PTHR45672:SF3">
    <property type="entry name" value="THIOREDOXIN DOMAIN-CONTAINING PROTEIN 5"/>
    <property type="match status" value="1"/>
</dbReference>
<name>A0A4P9YKQ7_ROZAC</name>
<dbReference type="PANTHER" id="PTHR45672">
    <property type="entry name" value="PROTEIN DISULFIDE-ISOMERASE C17H9.14C-RELATED"/>
    <property type="match status" value="1"/>
</dbReference>
<evidence type="ECO:0000259" key="4">
    <source>
        <dbReference type="PROSITE" id="PS51352"/>
    </source>
</evidence>
<gene>
    <name evidence="5" type="ORF">ROZALSC1DRAFT_28427</name>
</gene>
<proteinExistence type="inferred from homology"/>
<protein>
    <submittedName>
        <fullName evidence="5">Thioredoxin-like protein</fullName>
    </submittedName>
</protein>
<dbReference type="InterPro" id="IPR013766">
    <property type="entry name" value="Thioredoxin_domain"/>
</dbReference>
<dbReference type="PROSITE" id="PS51352">
    <property type="entry name" value="THIOREDOXIN_2"/>
    <property type="match status" value="1"/>
</dbReference>
<evidence type="ECO:0000313" key="5">
    <source>
        <dbReference type="EMBL" id="RKP20038.1"/>
    </source>
</evidence>
<evidence type="ECO:0000256" key="2">
    <source>
        <dbReference type="ARBA" id="ARBA00022729"/>
    </source>
</evidence>
<dbReference type="GO" id="GO:0006457">
    <property type="term" value="P:protein folding"/>
    <property type="evidence" value="ECO:0007669"/>
    <property type="project" value="TreeGrafter"/>
</dbReference>
<feature type="signal peptide" evidence="3">
    <location>
        <begin position="1"/>
        <end position="20"/>
    </location>
</feature>
<keyword evidence="2 3" id="KW-0732">Signal</keyword>
<dbReference type="Pfam" id="PF00085">
    <property type="entry name" value="Thioredoxin"/>
    <property type="match status" value="2"/>
</dbReference>
<evidence type="ECO:0000256" key="3">
    <source>
        <dbReference type="SAM" id="SignalP"/>
    </source>
</evidence>
<evidence type="ECO:0000313" key="6">
    <source>
        <dbReference type="Proteomes" id="UP000281549"/>
    </source>
</evidence>
<dbReference type="PRINTS" id="PR00421">
    <property type="entry name" value="THIOREDOXIN"/>
</dbReference>
<dbReference type="InterPro" id="IPR036249">
    <property type="entry name" value="Thioredoxin-like_sf"/>
</dbReference>
<organism evidence="5 6">
    <name type="scientific">Rozella allomycis (strain CSF55)</name>
    <dbReference type="NCBI Taxonomy" id="988480"/>
    <lineage>
        <taxon>Eukaryota</taxon>
        <taxon>Fungi</taxon>
        <taxon>Fungi incertae sedis</taxon>
        <taxon>Cryptomycota</taxon>
        <taxon>Cryptomycota incertae sedis</taxon>
        <taxon>Rozella</taxon>
    </lineage>
</organism>
<dbReference type="AlphaFoldDB" id="A0A4P9YKQ7"/>
<comment type="similarity">
    <text evidence="1">Belongs to the protein disulfide isomerase family.</text>
</comment>
<reference evidence="6" key="1">
    <citation type="journal article" date="2018" name="Nat. Microbiol.">
        <title>Leveraging single-cell genomics to expand the fungal tree of life.</title>
        <authorList>
            <person name="Ahrendt S.R."/>
            <person name="Quandt C.A."/>
            <person name="Ciobanu D."/>
            <person name="Clum A."/>
            <person name="Salamov A."/>
            <person name="Andreopoulos B."/>
            <person name="Cheng J.F."/>
            <person name="Woyke T."/>
            <person name="Pelin A."/>
            <person name="Henrissat B."/>
            <person name="Reynolds N.K."/>
            <person name="Benny G.L."/>
            <person name="Smith M.E."/>
            <person name="James T.Y."/>
            <person name="Grigoriev I.V."/>
        </authorList>
    </citation>
    <scope>NUCLEOTIDE SEQUENCE [LARGE SCALE GENOMIC DNA]</scope>
    <source>
        <strain evidence="6">CSF55</strain>
    </source>
</reference>
<evidence type="ECO:0000256" key="1">
    <source>
        <dbReference type="ARBA" id="ARBA00006347"/>
    </source>
</evidence>
<dbReference type="GO" id="GO:0003756">
    <property type="term" value="F:protein disulfide isomerase activity"/>
    <property type="evidence" value="ECO:0007669"/>
    <property type="project" value="TreeGrafter"/>
</dbReference>
<dbReference type="GO" id="GO:0005783">
    <property type="term" value="C:endoplasmic reticulum"/>
    <property type="evidence" value="ECO:0007669"/>
    <property type="project" value="TreeGrafter"/>
</dbReference>
<dbReference type="InterPro" id="IPR051063">
    <property type="entry name" value="PDI"/>
</dbReference>
<feature type="chain" id="PRO_5020715875" evidence="3">
    <location>
        <begin position="21"/>
        <end position="449"/>
    </location>
</feature>
<dbReference type="SUPFAM" id="SSF52833">
    <property type="entry name" value="Thioredoxin-like"/>
    <property type="match status" value="2"/>
</dbReference>
<dbReference type="CDD" id="cd02961">
    <property type="entry name" value="PDI_a_family"/>
    <property type="match status" value="2"/>
</dbReference>
<dbReference type="Gene3D" id="3.40.30.10">
    <property type="entry name" value="Glutaredoxin"/>
    <property type="match status" value="3"/>
</dbReference>
<dbReference type="PROSITE" id="PS00194">
    <property type="entry name" value="THIOREDOXIN_1"/>
    <property type="match status" value="1"/>
</dbReference>
<accession>A0A4P9YKQ7</accession>
<dbReference type="EMBL" id="ML005121">
    <property type="protein sequence ID" value="RKP20038.1"/>
    <property type="molecule type" value="Genomic_DNA"/>
</dbReference>
<sequence length="449" mass="52671">MKPLTFIVWALHILVIYTEIIEIDPQSFSSSISERFHLVKYYSPDCIHCQAFKPIYEQFDEKIKKNESLSSTLKLNQVNCKLHNEFCRQMNVNGLPTIILYKQGKPVGEFEDYRTFEKLTEFIEKNVNEDHDGGDTDLPINPGHLIEINTKNVNQIKEGRWFIKFFAPWCGHCKSLAPTWTELAEKATNVNVGDVDCESFGDICRKYGINGYPTLIYIERDYQSKYSGARKLEDLLKFIEENSKPFFKSVAKIEEIENEKGTRFVLVNPTEDFKRRFKNTALKYRTMASFYIFNNNNSKSMLNVYKGKNPITFEESNKLENWIKDHYLPITSQFILEDNKKWIVLLIVKNSEILNSLELKFKSIAENFDRDVLFCYMNANLYSQYSSNVFNFDSSYEWNLLALNPNDEMFYKIDEIEIENIKENLHKAKSGDLFNNNNLFMERVNGEPN</sequence>
<feature type="domain" description="Thioredoxin" evidence="4">
    <location>
        <begin position="113"/>
        <end position="244"/>
    </location>
</feature>